<dbReference type="CDD" id="cd14364">
    <property type="entry name" value="CUE_ASCC2"/>
    <property type="match status" value="1"/>
</dbReference>
<evidence type="ECO:0000313" key="3">
    <source>
        <dbReference type="Proteomes" id="UP000265703"/>
    </source>
</evidence>
<dbReference type="InterPro" id="IPR041800">
    <property type="entry name" value="ASCC2_CUE"/>
</dbReference>
<evidence type="ECO:0000313" key="2">
    <source>
        <dbReference type="EMBL" id="RIA82309.1"/>
    </source>
</evidence>
<evidence type="ECO:0000259" key="1">
    <source>
        <dbReference type="PROSITE" id="PS51140"/>
    </source>
</evidence>
<dbReference type="InterPro" id="IPR009060">
    <property type="entry name" value="UBA-like_sf"/>
</dbReference>
<dbReference type="Pfam" id="PF02845">
    <property type="entry name" value="CUE"/>
    <property type="match status" value="1"/>
</dbReference>
<proteinExistence type="predicted"/>
<keyword evidence="3" id="KW-1185">Reference proteome</keyword>
<dbReference type="GO" id="GO:0043130">
    <property type="term" value="F:ubiquitin binding"/>
    <property type="evidence" value="ECO:0007669"/>
    <property type="project" value="InterPro"/>
</dbReference>
<dbReference type="SMART" id="SM00546">
    <property type="entry name" value="CUE"/>
    <property type="match status" value="1"/>
</dbReference>
<dbReference type="SUPFAM" id="SSF46934">
    <property type="entry name" value="UBA-like"/>
    <property type="match status" value="1"/>
</dbReference>
<sequence length="704" mass="81659">MKLKFATEIFSILSRTIYLKKIFTKMITDNIRKIIFPPYVEDLESQEENWAEAINVWRTNLSLLLRLQDAAFHKQMLYNDSLHEFIGTFLGTRARSRNVKHTDKPEIELEKKVLAVLLRASESNQIKNSTLVEDLYHKNMISVPFLLDLVETYGKSNLTYTKKILDNIIDSVPKLMQDFEFHSTTVINYIKAIMDKFKEMSEKDCEGENVNFSPKMHDAKIYLGYILDIYITLDCLFTVFKPVVNIFNNKDDNGFLIIIKTFYDEIISLISKLISENESNDLNILKHVLVSLTYHTLDACYFSPLGFTSDEGDNFSFIKSDESLKDGDKIKEMIAKMNEVILYMIVNSQLEKPVQCFVDAPLILDVDVEFDLNGKLTKIKNEICDGDDVEVEYTIISLESLRIMNQETEKGPWSMRLRQKQRRYISRMSNGLNGKKEDDSINSTVEVKSNGIHDNEMYLVSLISQVQEVFPDLGEGFIEACLTTYENNVENVIDRLLTQSLPEHLASLDHSSPRQVVEEVINNQNDNDLLAQRRNIFDDDEFDVFSGKTLDTSRVHKGKMNRSTADKLLDDKSFIETNKESMMNLAYNIMYEDEYDDTYDTSGLDMRGIDLRTVDEIDEPSANSHDKTEIDPSIMHEEKLIKMYQSDPSVFDRTGAVRKSDKRAQLRKITKMTDEQIEGWYIMFQRNASIFKLYDFFMSWFILV</sequence>
<dbReference type="OrthoDB" id="5577209at2759"/>
<dbReference type="Gene3D" id="1.10.8.10">
    <property type="entry name" value="DNA helicase RuvA subunit, C-terminal domain"/>
    <property type="match status" value="1"/>
</dbReference>
<feature type="domain" description="CUE" evidence="1">
    <location>
        <begin position="458"/>
        <end position="501"/>
    </location>
</feature>
<dbReference type="PANTHER" id="PTHR21494:SF0">
    <property type="entry name" value="ACTIVATING SIGNAL COINTEGRATOR 1 COMPLEX SUBUNIT 2"/>
    <property type="match status" value="1"/>
</dbReference>
<dbReference type="Proteomes" id="UP000265703">
    <property type="component" value="Unassembled WGS sequence"/>
</dbReference>
<dbReference type="STRING" id="658196.A0A397SBS8"/>
<dbReference type="InterPro" id="IPR003892">
    <property type="entry name" value="CUE"/>
</dbReference>
<dbReference type="InterPro" id="IPR052586">
    <property type="entry name" value="ASCC2"/>
</dbReference>
<name>A0A397SBS8_9GLOM</name>
<dbReference type="PANTHER" id="PTHR21494">
    <property type="entry name" value="ACTIVATING SIGNAL COINTEGRATOR 1 COMPLEX SUBUNIT 2 ASC-1 COMPLEX SUBUNIT P100"/>
    <property type="match status" value="1"/>
</dbReference>
<dbReference type="PROSITE" id="PS51140">
    <property type="entry name" value="CUE"/>
    <property type="match status" value="1"/>
</dbReference>
<organism evidence="2 3">
    <name type="scientific">Glomus cerebriforme</name>
    <dbReference type="NCBI Taxonomy" id="658196"/>
    <lineage>
        <taxon>Eukaryota</taxon>
        <taxon>Fungi</taxon>
        <taxon>Fungi incertae sedis</taxon>
        <taxon>Mucoromycota</taxon>
        <taxon>Glomeromycotina</taxon>
        <taxon>Glomeromycetes</taxon>
        <taxon>Glomerales</taxon>
        <taxon>Glomeraceae</taxon>
        <taxon>Glomus</taxon>
    </lineage>
</organism>
<reference evidence="2 3" key="1">
    <citation type="submission" date="2018-06" db="EMBL/GenBank/DDBJ databases">
        <title>Comparative genomics reveals the genomic features of Rhizophagus irregularis, R. cerebriforme, R. diaphanum and Gigaspora rosea, and their symbiotic lifestyle signature.</title>
        <authorList>
            <person name="Morin E."/>
            <person name="San Clemente H."/>
            <person name="Chen E.C.H."/>
            <person name="De La Providencia I."/>
            <person name="Hainaut M."/>
            <person name="Kuo A."/>
            <person name="Kohler A."/>
            <person name="Murat C."/>
            <person name="Tang N."/>
            <person name="Roy S."/>
            <person name="Loubradou J."/>
            <person name="Henrissat B."/>
            <person name="Grigoriev I.V."/>
            <person name="Corradi N."/>
            <person name="Roux C."/>
            <person name="Martin F.M."/>
        </authorList>
    </citation>
    <scope>NUCLEOTIDE SEQUENCE [LARGE SCALE GENOMIC DNA]</scope>
    <source>
        <strain evidence="2 3">DAOM 227022</strain>
    </source>
</reference>
<gene>
    <name evidence="2" type="ORF">C1645_788625</name>
</gene>
<dbReference type="EMBL" id="QKYT01000679">
    <property type="protein sequence ID" value="RIA82309.1"/>
    <property type="molecule type" value="Genomic_DNA"/>
</dbReference>
<dbReference type="AlphaFoldDB" id="A0A397SBS8"/>
<comment type="caution">
    <text evidence="2">The sequence shown here is derived from an EMBL/GenBank/DDBJ whole genome shotgun (WGS) entry which is preliminary data.</text>
</comment>
<accession>A0A397SBS8</accession>
<protein>
    <recommendedName>
        <fullName evidence="1">CUE domain-containing protein</fullName>
    </recommendedName>
</protein>